<evidence type="ECO:0000313" key="5">
    <source>
        <dbReference type="Proteomes" id="UP000005258"/>
    </source>
</evidence>
<dbReference type="PATRIC" id="fig|1110502.3.peg.1029"/>
<name>I3TJ96_TISMK</name>
<organism evidence="4 5">
    <name type="scientific">Tistrella mobilis (strain KA081020-065)</name>
    <dbReference type="NCBI Taxonomy" id="1110502"/>
    <lineage>
        <taxon>Bacteria</taxon>
        <taxon>Pseudomonadati</taxon>
        <taxon>Pseudomonadota</taxon>
        <taxon>Alphaproteobacteria</taxon>
        <taxon>Geminicoccales</taxon>
        <taxon>Geminicoccaceae</taxon>
        <taxon>Tistrella</taxon>
    </lineage>
</organism>
<evidence type="ECO:0000256" key="1">
    <source>
        <dbReference type="SAM" id="MobiDB-lite"/>
    </source>
</evidence>
<gene>
    <name evidence="4" type="primary">lpsD</name>
    <name evidence="4" type="ordered locus">TMO_0995</name>
</gene>
<sequence length="372" mass="40919">MMPDTEQPRPATAPDRPILQRDGLQRDGRPLRVMQLMAGAAHGGAEAFFDRLAIAFHRAGIEQAIAVRPHEERMAKLRAAGLDPKGLRFGRHADLKTWWTLRRMVKRFRPDIVLTWMNRATAACPSGDFVHVARLGGYYDLRHYRGADHLVGNTRDIVAYLRRKGVPADRSHYVPNFVDATPLPAEPRARWGTPEDAPLILGLGRLHPNKGFDVLIRAVAQVPRAHLWIAGVGSLEDDLRELARSLGITDRVSFLGWRADVAALYAAADVFVCSSRHEPLGNIVLEAWAHHVPVVAAASQGPSELIAHGVNGLLVPVDNDAAMAASIETVLRETALRETMVAGGRATYEGHFTEAAVVRAYADLFARILPTR</sequence>
<evidence type="ECO:0000313" key="4">
    <source>
        <dbReference type="EMBL" id="AFK52834.1"/>
    </source>
</evidence>
<feature type="domain" description="Glycosyltransferase subfamily 4-like N-terminal" evidence="3">
    <location>
        <begin position="43"/>
        <end position="180"/>
    </location>
</feature>
<evidence type="ECO:0000259" key="3">
    <source>
        <dbReference type="Pfam" id="PF13439"/>
    </source>
</evidence>
<dbReference type="GO" id="GO:0016757">
    <property type="term" value="F:glycosyltransferase activity"/>
    <property type="evidence" value="ECO:0007669"/>
    <property type="project" value="UniProtKB-ARBA"/>
</dbReference>
<dbReference type="Proteomes" id="UP000005258">
    <property type="component" value="Chromosome"/>
</dbReference>
<feature type="region of interest" description="Disordered" evidence="1">
    <location>
        <begin position="1"/>
        <end position="23"/>
    </location>
</feature>
<keyword evidence="5" id="KW-1185">Reference proteome</keyword>
<dbReference type="HOGENOM" id="CLU_009583_0_3_5"/>
<dbReference type="KEGG" id="tmo:TMO_0995"/>
<dbReference type="Pfam" id="PF13439">
    <property type="entry name" value="Glyco_transf_4"/>
    <property type="match status" value="1"/>
</dbReference>
<reference evidence="4 5" key="1">
    <citation type="journal article" date="2012" name="J. Am. Chem. Soc.">
        <title>Bacterial biosynthesis and maturation of the didemnin anti-cancer agents.</title>
        <authorList>
            <person name="Xu Y."/>
            <person name="Kersten R.D."/>
            <person name="Nam S.J."/>
            <person name="Lu L."/>
            <person name="Al-Suwailem A.M."/>
            <person name="Zheng H."/>
            <person name="Fenical W."/>
            <person name="Dorrestein P.C."/>
            <person name="Moore B.S."/>
            <person name="Qian P.Y."/>
        </authorList>
    </citation>
    <scope>NUCLEOTIDE SEQUENCE [LARGE SCALE GENOMIC DNA]</scope>
    <source>
        <strain evidence="4 5">KA081020-065</strain>
    </source>
</reference>
<dbReference type="Gene3D" id="3.40.50.2000">
    <property type="entry name" value="Glycogen Phosphorylase B"/>
    <property type="match status" value="2"/>
</dbReference>
<dbReference type="EMBL" id="CP003236">
    <property type="protein sequence ID" value="AFK52834.1"/>
    <property type="molecule type" value="Genomic_DNA"/>
</dbReference>
<dbReference type="eggNOG" id="COG0438">
    <property type="taxonomic scope" value="Bacteria"/>
</dbReference>
<feature type="domain" description="Glycosyl transferase family 1" evidence="2">
    <location>
        <begin position="188"/>
        <end position="345"/>
    </location>
</feature>
<dbReference type="PANTHER" id="PTHR12526">
    <property type="entry name" value="GLYCOSYLTRANSFERASE"/>
    <property type="match status" value="1"/>
</dbReference>
<evidence type="ECO:0000259" key="2">
    <source>
        <dbReference type="Pfam" id="PF00534"/>
    </source>
</evidence>
<proteinExistence type="predicted"/>
<dbReference type="InterPro" id="IPR028098">
    <property type="entry name" value="Glyco_trans_4-like_N"/>
</dbReference>
<dbReference type="AlphaFoldDB" id="I3TJ96"/>
<protein>
    <submittedName>
        <fullName evidence="4">Glycosyltransferase</fullName>
    </submittedName>
</protein>
<dbReference type="STRING" id="1110502.TMO_0995"/>
<dbReference type="InterPro" id="IPR001296">
    <property type="entry name" value="Glyco_trans_1"/>
</dbReference>
<dbReference type="SUPFAM" id="SSF53756">
    <property type="entry name" value="UDP-Glycosyltransferase/glycogen phosphorylase"/>
    <property type="match status" value="1"/>
</dbReference>
<dbReference type="PANTHER" id="PTHR12526:SF635">
    <property type="entry name" value="GLYCOSYL TRANSFERASE GROUP 1"/>
    <property type="match status" value="1"/>
</dbReference>
<accession>I3TJ96</accession>
<dbReference type="Pfam" id="PF00534">
    <property type="entry name" value="Glycos_transf_1"/>
    <property type="match status" value="1"/>
</dbReference>
<dbReference type="CDD" id="cd03811">
    <property type="entry name" value="GT4_GT28_WabH-like"/>
    <property type="match status" value="1"/>
</dbReference>